<reference evidence="7" key="3">
    <citation type="journal article" date="2014" name="Nature">
        <title>Elephant shark genome provides unique insights into gnathostome evolution.</title>
        <authorList>
            <consortium name="International Elephant Shark Genome Sequencing Consortium"/>
            <person name="Venkatesh B."/>
            <person name="Lee A.P."/>
            <person name="Ravi V."/>
            <person name="Maurya A.K."/>
            <person name="Lian M.M."/>
            <person name="Swann J.B."/>
            <person name="Ohta Y."/>
            <person name="Flajnik M.F."/>
            <person name="Sutoh Y."/>
            <person name="Kasahara M."/>
            <person name="Hoon S."/>
            <person name="Gangu V."/>
            <person name="Roy S.W."/>
            <person name="Irimia M."/>
            <person name="Korzh V."/>
            <person name="Kondrychyn I."/>
            <person name="Lim Z.W."/>
            <person name="Tay B.H."/>
            <person name="Tohari S."/>
            <person name="Kong K.W."/>
            <person name="Ho S."/>
            <person name="Lorente-Galdos B."/>
            <person name="Quilez J."/>
            <person name="Marques-Bonet T."/>
            <person name="Raney B.J."/>
            <person name="Ingham P.W."/>
            <person name="Tay A."/>
            <person name="Hillier L.W."/>
            <person name="Minx P."/>
            <person name="Boehm T."/>
            <person name="Wilson R.K."/>
            <person name="Brenner S."/>
            <person name="Warren W.C."/>
        </authorList>
    </citation>
    <scope>NUCLEOTIDE SEQUENCE [LARGE SCALE GENOMIC DNA]</scope>
</reference>
<dbReference type="InterPro" id="IPR013320">
    <property type="entry name" value="ConA-like_dom_sf"/>
</dbReference>
<dbReference type="CDD" id="cd00110">
    <property type="entry name" value="LamG"/>
    <property type="match status" value="1"/>
</dbReference>
<feature type="domain" description="Thrombospondin-like N-terminal" evidence="4">
    <location>
        <begin position="2"/>
        <end position="144"/>
    </location>
</feature>
<dbReference type="GeneTree" id="ENSGT00510000047718"/>
<dbReference type="PANTHER" id="PTHR15261:SF4">
    <property type="entry name" value="THROMBOSPONDIN-TYPE LAMININ G DOMAIN AND EAR REPEAT-CONTAINING PROTEIN"/>
    <property type="match status" value="1"/>
</dbReference>
<gene>
    <name evidence="6" type="primary">LOC103176849</name>
</gene>
<name>A0A4W3H8S2_CALMI</name>
<dbReference type="InterPro" id="IPR048287">
    <property type="entry name" value="TSPN-like_N"/>
</dbReference>
<dbReference type="PANTHER" id="PTHR15261">
    <property type="entry name" value="THROMBOSPONDIN-TYPE LAMININ G DOMAIN AND EAR REPEAT-CONTAINING"/>
    <property type="match status" value="1"/>
</dbReference>
<reference evidence="7" key="2">
    <citation type="journal article" date="2007" name="PLoS Biol.">
        <title>Survey sequencing and comparative analysis of the elephant shark (Callorhinchus milii) genome.</title>
        <authorList>
            <person name="Venkatesh B."/>
            <person name="Kirkness E.F."/>
            <person name="Loh Y.H."/>
            <person name="Halpern A.L."/>
            <person name="Lee A.P."/>
            <person name="Johnson J."/>
            <person name="Dandona N."/>
            <person name="Viswanathan L.D."/>
            <person name="Tay A."/>
            <person name="Venter J.C."/>
            <person name="Strausberg R.L."/>
            <person name="Brenner S."/>
        </authorList>
    </citation>
    <scope>NUCLEOTIDE SEQUENCE [LARGE SCALE GENOMIC DNA]</scope>
</reference>
<evidence type="ECO:0000259" key="4">
    <source>
        <dbReference type="SMART" id="SM00210"/>
    </source>
</evidence>
<dbReference type="InterPro" id="IPR001791">
    <property type="entry name" value="Laminin_G"/>
</dbReference>
<evidence type="ECO:0000256" key="1">
    <source>
        <dbReference type="ARBA" id="ARBA00004645"/>
    </source>
</evidence>
<evidence type="ECO:0000313" key="6">
    <source>
        <dbReference type="Ensembl" id="ENSCMIP00000012171.1"/>
    </source>
</evidence>
<dbReference type="Proteomes" id="UP000314986">
    <property type="component" value="Unassembled WGS sequence"/>
</dbReference>
<reference evidence="6" key="5">
    <citation type="submission" date="2025-09" db="UniProtKB">
        <authorList>
            <consortium name="Ensembl"/>
        </authorList>
    </citation>
    <scope>IDENTIFICATION</scope>
</reference>
<dbReference type="InterPro" id="IPR005492">
    <property type="entry name" value="EPTP"/>
</dbReference>
<dbReference type="Pfam" id="PF03736">
    <property type="entry name" value="EPTP"/>
    <property type="match status" value="6"/>
</dbReference>
<dbReference type="GO" id="GO:0032420">
    <property type="term" value="C:stereocilium"/>
    <property type="evidence" value="ECO:0007669"/>
    <property type="project" value="UniProtKB-SubCell"/>
</dbReference>
<reference evidence="6" key="4">
    <citation type="submission" date="2025-08" db="UniProtKB">
        <authorList>
            <consortium name="Ensembl"/>
        </authorList>
    </citation>
    <scope>IDENTIFICATION</scope>
</reference>
<dbReference type="SMART" id="SM00282">
    <property type="entry name" value="LamG"/>
    <property type="match status" value="1"/>
</dbReference>
<proteinExistence type="predicted"/>
<dbReference type="PROSITE" id="PS50912">
    <property type="entry name" value="EAR"/>
    <property type="match status" value="6"/>
</dbReference>
<protein>
    <submittedName>
        <fullName evidence="6">Thrombospondin type laminin G domain and EAR repeats</fullName>
    </submittedName>
</protein>
<dbReference type="SMART" id="SM00210">
    <property type="entry name" value="TSPN"/>
    <property type="match status" value="1"/>
</dbReference>
<dbReference type="GO" id="GO:0007165">
    <property type="term" value="P:signal transduction"/>
    <property type="evidence" value="ECO:0007669"/>
    <property type="project" value="TreeGrafter"/>
</dbReference>
<evidence type="ECO:0000256" key="2">
    <source>
        <dbReference type="ARBA" id="ARBA00022729"/>
    </source>
</evidence>
<sequence>MGFPKSRPAKQICFQMRCWVFLSQMLLRNEYVFTLLKEGTSHMLLGLRFSEDKLHFEFSSGLRKQVTFRGVRLADRRWHTAVLAISGDFASLSVDCCQPVEVILDIPFPEALDVGRSRFYIGNRRRQKGLFSGLLRQLVLLPGSDAMRKMCPSPNPRLATLSVPTILSELPVKPTENDVLKYPYEAEVKVTLGSHPPCTQTEAGRLWFDVFRRGLFICDGKTWVSMLKAKERLDYVEEYQNLVTYSETLDVEIFEIPDIGLFAATANKKPQPGSTIFKWLEGRFEPYQNITTYEAQAWKHFRIGTEVFLAVANFEKNDRNQEYSVIYRWSKRKLQFVLHQRLKTHSARDWEAFHINGETFLAVANHREGDDHNIDSIIYKWNPDTRRFQTNQTIATSGAYDWEFFTIGPYAFLVVANTFNGTSTRIYSRIYIQLGGMFRLFQSIPTYGATDWEVFQVQERVFLAVANSQSYETGAPAEINPFNINSTIYELNITAQMFVKFQDIPTYSAVDWEFFTVGDDSFLVVANSFDGSKFFLNSVIYRWQGYESFVPVHQLPTYGCTDWEQFDTAEGSYLIYSSAKEHISKVLRLKTY</sequence>
<dbReference type="Pfam" id="PF02210">
    <property type="entry name" value="Laminin_G_2"/>
    <property type="match status" value="1"/>
</dbReference>
<accession>A0A4W3H8S2</accession>
<dbReference type="Gene3D" id="2.60.120.200">
    <property type="match status" value="1"/>
</dbReference>
<dbReference type="Ensembl" id="ENSCMIT00000012459.1">
    <property type="protein sequence ID" value="ENSCMIP00000012171.1"/>
    <property type="gene ID" value="ENSCMIG00000006236.1"/>
</dbReference>
<comment type="subcellular location">
    <subcellularLocation>
        <location evidence="1">Cell projection</location>
        <location evidence="1">Stereocilium</location>
    </subcellularLocation>
</comment>
<dbReference type="SUPFAM" id="SSF49899">
    <property type="entry name" value="Concanavalin A-like lectins/glucanases"/>
    <property type="match status" value="1"/>
</dbReference>
<keyword evidence="3" id="KW-0677">Repeat</keyword>
<dbReference type="AlphaFoldDB" id="A0A4W3H8S2"/>
<evidence type="ECO:0000259" key="5">
    <source>
        <dbReference type="SMART" id="SM00282"/>
    </source>
</evidence>
<organism evidence="6 7">
    <name type="scientific">Callorhinchus milii</name>
    <name type="common">Ghost shark</name>
    <dbReference type="NCBI Taxonomy" id="7868"/>
    <lineage>
        <taxon>Eukaryota</taxon>
        <taxon>Metazoa</taxon>
        <taxon>Chordata</taxon>
        <taxon>Craniata</taxon>
        <taxon>Vertebrata</taxon>
        <taxon>Chondrichthyes</taxon>
        <taxon>Holocephali</taxon>
        <taxon>Chimaeriformes</taxon>
        <taxon>Callorhinchidae</taxon>
        <taxon>Callorhinchus</taxon>
    </lineage>
</organism>
<dbReference type="InterPro" id="IPR009039">
    <property type="entry name" value="EAR"/>
</dbReference>
<keyword evidence="2" id="KW-0732">Signal</keyword>
<evidence type="ECO:0000313" key="7">
    <source>
        <dbReference type="Proteomes" id="UP000314986"/>
    </source>
</evidence>
<keyword evidence="7" id="KW-1185">Reference proteome</keyword>
<feature type="domain" description="Laminin G" evidence="5">
    <location>
        <begin position="8"/>
        <end position="143"/>
    </location>
</feature>
<reference evidence="7" key="1">
    <citation type="journal article" date="2006" name="Science">
        <title>Ancient noncoding elements conserved in the human genome.</title>
        <authorList>
            <person name="Venkatesh B."/>
            <person name="Kirkness E.F."/>
            <person name="Loh Y.H."/>
            <person name="Halpern A.L."/>
            <person name="Lee A.P."/>
            <person name="Johnson J."/>
            <person name="Dandona N."/>
            <person name="Viswanathan L.D."/>
            <person name="Tay A."/>
            <person name="Venter J.C."/>
            <person name="Strausberg R.L."/>
            <person name="Brenner S."/>
        </authorList>
    </citation>
    <scope>NUCLEOTIDE SEQUENCE [LARGE SCALE GENOMIC DNA]</scope>
</reference>
<evidence type="ECO:0000256" key="3">
    <source>
        <dbReference type="ARBA" id="ARBA00022737"/>
    </source>
</evidence>